<feature type="binding site" evidence="7">
    <location>
        <position position="148"/>
    </location>
    <ligand>
        <name>Fe cation</name>
        <dbReference type="ChEBI" id="CHEBI:24875"/>
    </ligand>
</feature>
<dbReference type="InterPro" id="IPR036329">
    <property type="entry name" value="Aro-AA_hydroxylase_C_sf"/>
</dbReference>
<reference evidence="9" key="1">
    <citation type="journal article" date="2020" name="mSystems">
        <title>Genome- and Community-Level Interaction Insights into Carbon Utilization and Element Cycling Functions of Hydrothermarchaeota in Hydrothermal Sediment.</title>
        <authorList>
            <person name="Zhou Z."/>
            <person name="Liu Y."/>
            <person name="Xu W."/>
            <person name="Pan J."/>
            <person name="Luo Z.H."/>
            <person name="Li M."/>
        </authorList>
    </citation>
    <scope>NUCLEOTIDE SEQUENCE [LARGE SCALE GENOMIC DNA]</scope>
    <source>
        <strain evidence="9">SpSt-500</strain>
    </source>
</reference>
<accession>A0A832G7M8</accession>
<evidence type="ECO:0000256" key="1">
    <source>
        <dbReference type="ARBA" id="ARBA00001954"/>
    </source>
</evidence>
<evidence type="ECO:0000256" key="7">
    <source>
        <dbReference type="PIRSR" id="PIRSR601273-2"/>
    </source>
</evidence>
<evidence type="ECO:0000256" key="2">
    <source>
        <dbReference type="ARBA" id="ARBA00009712"/>
    </source>
</evidence>
<organism evidence="9">
    <name type="scientific">Ignavibacterium album</name>
    <dbReference type="NCBI Taxonomy" id="591197"/>
    <lineage>
        <taxon>Bacteria</taxon>
        <taxon>Pseudomonadati</taxon>
        <taxon>Ignavibacteriota</taxon>
        <taxon>Ignavibacteria</taxon>
        <taxon>Ignavibacteriales</taxon>
        <taxon>Ignavibacteriaceae</taxon>
        <taxon>Ignavibacterium</taxon>
    </lineage>
</organism>
<evidence type="ECO:0000256" key="4">
    <source>
        <dbReference type="ARBA" id="ARBA00023002"/>
    </source>
</evidence>
<protein>
    <submittedName>
        <fullName evidence="9">Phenylalanine 4-monooxygenase</fullName>
        <ecNumber evidence="9">1.14.16.1</ecNumber>
    </submittedName>
</protein>
<dbReference type="Gene3D" id="1.10.800.10">
    <property type="entry name" value="Aromatic amino acid hydroxylase"/>
    <property type="match status" value="1"/>
</dbReference>
<dbReference type="InterPro" id="IPR036951">
    <property type="entry name" value="ArAA_hydroxylase_sf"/>
</dbReference>
<keyword evidence="6 9" id="KW-0503">Monooxygenase</keyword>
<feature type="binding site" evidence="7">
    <location>
        <position position="193"/>
    </location>
    <ligand>
        <name>Fe cation</name>
        <dbReference type="ChEBI" id="CHEBI:24875"/>
    </ligand>
</feature>
<dbReference type="GO" id="GO:0005506">
    <property type="term" value="F:iron ion binding"/>
    <property type="evidence" value="ECO:0007669"/>
    <property type="project" value="InterPro"/>
</dbReference>
<dbReference type="EMBL" id="DSVI01000016">
    <property type="protein sequence ID" value="HGT48417.1"/>
    <property type="molecule type" value="Genomic_DNA"/>
</dbReference>
<evidence type="ECO:0000256" key="3">
    <source>
        <dbReference type="ARBA" id="ARBA00022723"/>
    </source>
</evidence>
<sequence>MGSNSKDEKILSSYEKAAQEGIDPRCIPQKLNGPVPIHDEIVYPEYTEEEQSNWKFLYNRQMSFLPGRACSEYIEGAKALNLSPDKIPYLKEISHVFQQTTGWRVARVPGLIDVEDFFRLISEKVFPSTDYIRSKEELDYTPAPDLFHDIFGHMPLLTNKSFASFYQQFGIASLNASGIDRKHLETFHWFTVEFGLIRKPEGMRIYGAGILSSLGEVQHALSDEVEVRDFDPDKLVLQEYDVWHLQPILFAIESFEQLEDGFRSWTRRRKLLN</sequence>
<dbReference type="GO" id="GO:0004505">
    <property type="term" value="F:phenylalanine 4-monooxygenase activity"/>
    <property type="evidence" value="ECO:0007669"/>
    <property type="project" value="UniProtKB-EC"/>
</dbReference>
<evidence type="ECO:0000256" key="6">
    <source>
        <dbReference type="ARBA" id="ARBA00023033"/>
    </source>
</evidence>
<proteinExistence type="inferred from homology"/>
<dbReference type="PROSITE" id="PS00367">
    <property type="entry name" value="BH4_AAA_HYDROXYL_1"/>
    <property type="match status" value="1"/>
</dbReference>
<evidence type="ECO:0000259" key="8">
    <source>
        <dbReference type="PROSITE" id="PS51410"/>
    </source>
</evidence>
<dbReference type="PRINTS" id="PR00372">
    <property type="entry name" value="FYWHYDRXLASE"/>
</dbReference>
<dbReference type="InterPro" id="IPR018301">
    <property type="entry name" value="ArAA_hydroxylase_Fe/CU_BS"/>
</dbReference>
<dbReference type="EC" id="1.14.16.1" evidence="9"/>
<name>A0A832G7M8_9BACT</name>
<keyword evidence="4 9" id="KW-0560">Oxidoreductase</keyword>
<keyword evidence="5 7" id="KW-0408">Iron</keyword>
<evidence type="ECO:0000256" key="5">
    <source>
        <dbReference type="ARBA" id="ARBA00023004"/>
    </source>
</evidence>
<feature type="binding site" evidence="7">
    <location>
        <position position="153"/>
    </location>
    <ligand>
        <name>Fe cation</name>
        <dbReference type="ChEBI" id="CHEBI:24875"/>
    </ligand>
</feature>
<dbReference type="PANTHER" id="PTHR11473:SF24">
    <property type="entry name" value="PHENYLALANINE-4-HYDROXYLASE"/>
    <property type="match status" value="1"/>
</dbReference>
<dbReference type="NCBIfam" id="NF008877">
    <property type="entry name" value="PRK11913.1-2"/>
    <property type="match status" value="1"/>
</dbReference>
<dbReference type="AlphaFoldDB" id="A0A832G7M8"/>
<gene>
    <name evidence="9" type="ORF">ENS56_10295</name>
</gene>
<keyword evidence="3 7" id="KW-0479">Metal-binding</keyword>
<comment type="cofactor">
    <cofactor evidence="1 7">
        <name>Fe(2+)</name>
        <dbReference type="ChEBI" id="CHEBI:29033"/>
    </cofactor>
</comment>
<comment type="caution">
    <text evidence="9">The sequence shown here is derived from an EMBL/GenBank/DDBJ whole genome shotgun (WGS) entry which is preliminary data.</text>
</comment>
<comment type="similarity">
    <text evidence="2">Belongs to the biopterin-dependent aromatic amino acid hydroxylase family.</text>
</comment>
<dbReference type="CDD" id="cd00361">
    <property type="entry name" value="arom_aa_hydroxylase"/>
    <property type="match status" value="1"/>
</dbReference>
<evidence type="ECO:0000313" key="9">
    <source>
        <dbReference type="EMBL" id="HGT48417.1"/>
    </source>
</evidence>
<dbReference type="SUPFAM" id="SSF56534">
    <property type="entry name" value="Aromatic aminoacid monoxygenases, catalytic and oligomerization domains"/>
    <property type="match status" value="1"/>
</dbReference>
<dbReference type="InterPro" id="IPR019774">
    <property type="entry name" value="Aromatic-AA_hydroxylase_C"/>
</dbReference>
<dbReference type="PROSITE" id="PS51410">
    <property type="entry name" value="BH4_AAA_HYDROXYL_2"/>
    <property type="match status" value="1"/>
</dbReference>
<dbReference type="PANTHER" id="PTHR11473">
    <property type="entry name" value="AROMATIC AMINO ACID HYDROXYLASE"/>
    <property type="match status" value="1"/>
</dbReference>
<feature type="domain" description="Biopterin-dependent aromatic amino acid hydroxylase family profile" evidence="8">
    <location>
        <begin position="1"/>
        <end position="273"/>
    </location>
</feature>
<dbReference type="InterPro" id="IPR001273">
    <property type="entry name" value="ArAA_hydroxylase"/>
</dbReference>
<dbReference type="Pfam" id="PF00351">
    <property type="entry name" value="Biopterin_H"/>
    <property type="match status" value="1"/>
</dbReference>